<dbReference type="RefSeq" id="WP_011054435.1">
    <property type="nucleotide sequence ID" value="NC_004070.1"/>
</dbReference>
<accession>A0A0H2UUX9</accession>
<evidence type="ECO:0000256" key="1">
    <source>
        <dbReference type="ARBA" id="ARBA00023172"/>
    </source>
</evidence>
<dbReference type="InterPro" id="IPR002104">
    <property type="entry name" value="Integrase_catalytic"/>
</dbReference>
<organism evidence="3 4">
    <name type="scientific">Streptococcus pyogenes serotype M3 (strain ATCC BAA-595 / MGAS315)</name>
    <dbReference type="NCBI Taxonomy" id="198466"/>
    <lineage>
        <taxon>Bacteria</taxon>
        <taxon>Bacillati</taxon>
        <taxon>Bacillota</taxon>
        <taxon>Bacilli</taxon>
        <taxon>Lactobacillales</taxon>
        <taxon>Streptococcaceae</taxon>
        <taxon>Streptococcus</taxon>
    </lineage>
</organism>
<dbReference type="GO" id="GO:0015074">
    <property type="term" value="P:DNA integration"/>
    <property type="evidence" value="ECO:0007669"/>
    <property type="project" value="InterPro"/>
</dbReference>
<dbReference type="InterPro" id="IPR050090">
    <property type="entry name" value="Tyrosine_recombinase_XerCD"/>
</dbReference>
<reference evidence="3 4" key="1">
    <citation type="journal article" date="2002" name="Proc. Natl. Acad. Sci. U.S.A.">
        <title>Genome sequence of a serotype M3 strain of group A Streptococcus: phage-encoded toxins, the high-virulence phenotype, and clone emergence.</title>
        <authorList>
            <person name="Beres S.B."/>
            <person name="Sylva G.L."/>
            <person name="Barbian K.D."/>
            <person name="Lei B."/>
            <person name="Hoff J.S."/>
            <person name="Mammarella N.D."/>
            <person name="Liu M.Y."/>
            <person name="Smoot J.C."/>
            <person name="Porcella S.F."/>
            <person name="Parkins L.D."/>
            <person name="Campbell D.S."/>
            <person name="Smith T.M."/>
            <person name="McCormick J.K."/>
            <person name="Leung D.Y."/>
            <person name="Schlievert P.M."/>
            <person name="Musser J.M."/>
        </authorList>
    </citation>
    <scope>NUCLEOTIDE SEQUENCE [LARGE SCALE GENOMIC DNA]</scope>
    <source>
        <strain evidence="4">ATCC BAA-595 / MGAS315</strain>
    </source>
</reference>
<sequence>MKIVQPIRDTDQIDMMKDYLKGWNPRNFLLLLFGLNTGLRIGDILPLKVKDVTAGNYIDIIEQKTGKQKRFPINKTLRREIDKYIKDKQLKPWDYLFESQKKCTEPGKEGQKKPISREQAWKILNKAAKQFGIHHIGTHSMRKSFGYHMYQKTQDIAMLMEMFNHSSPDITLRYIGINQERIDDAVADFSL</sequence>
<dbReference type="Pfam" id="PF00589">
    <property type="entry name" value="Phage_integrase"/>
    <property type="match status" value="1"/>
</dbReference>
<dbReference type="InterPro" id="IPR013762">
    <property type="entry name" value="Integrase-like_cat_sf"/>
</dbReference>
<dbReference type="InterPro" id="IPR011010">
    <property type="entry name" value="DNA_brk_join_enz"/>
</dbReference>
<keyword evidence="1" id="KW-0233">DNA recombination</keyword>
<dbReference type="HOGENOM" id="CLU_027562_33_1_9"/>
<evidence type="ECO:0000313" key="4">
    <source>
        <dbReference type="Proteomes" id="UP000000564"/>
    </source>
</evidence>
<dbReference type="PROSITE" id="PS51898">
    <property type="entry name" value="TYR_RECOMBINASE"/>
    <property type="match status" value="1"/>
</dbReference>
<dbReference type="KEGG" id="spg:SpyM3_0704"/>
<dbReference type="PANTHER" id="PTHR30349:SF82">
    <property type="entry name" value="INTEGRASE_RECOMBINASE YOEC-RELATED"/>
    <property type="match status" value="1"/>
</dbReference>
<dbReference type="PANTHER" id="PTHR30349">
    <property type="entry name" value="PHAGE INTEGRASE-RELATED"/>
    <property type="match status" value="1"/>
</dbReference>
<feature type="domain" description="Tyr recombinase" evidence="2">
    <location>
        <begin position="2"/>
        <end position="187"/>
    </location>
</feature>
<dbReference type="Proteomes" id="UP000000564">
    <property type="component" value="Chromosome"/>
</dbReference>
<evidence type="ECO:0000259" key="2">
    <source>
        <dbReference type="PROSITE" id="PS51898"/>
    </source>
</evidence>
<dbReference type="GO" id="GO:0003677">
    <property type="term" value="F:DNA binding"/>
    <property type="evidence" value="ECO:0007669"/>
    <property type="project" value="InterPro"/>
</dbReference>
<evidence type="ECO:0000313" key="3">
    <source>
        <dbReference type="EMBL" id="AAM79311.1"/>
    </source>
</evidence>
<dbReference type="AlphaFoldDB" id="A0A0H2UUX9"/>
<dbReference type="GO" id="GO:0006310">
    <property type="term" value="P:DNA recombination"/>
    <property type="evidence" value="ECO:0007669"/>
    <property type="project" value="UniProtKB-KW"/>
</dbReference>
<dbReference type="EMBL" id="AE014074">
    <property type="protein sequence ID" value="AAM79311.1"/>
    <property type="molecule type" value="Genomic_DNA"/>
</dbReference>
<protein>
    <submittedName>
        <fullName evidence="3">Putative recombinase-phage-associated</fullName>
    </submittedName>
</protein>
<dbReference type="CDD" id="cd01192">
    <property type="entry name" value="INT_C_like_3"/>
    <property type="match status" value="1"/>
</dbReference>
<name>A0A0H2UUX9_STRP3</name>
<dbReference type="SUPFAM" id="SSF56349">
    <property type="entry name" value="DNA breaking-rejoining enzymes"/>
    <property type="match status" value="1"/>
</dbReference>
<gene>
    <name evidence="3" type="ordered locus">SpyM3_0704</name>
</gene>
<dbReference type="Gene3D" id="1.10.443.10">
    <property type="entry name" value="Intergrase catalytic core"/>
    <property type="match status" value="1"/>
</dbReference>
<proteinExistence type="predicted"/>